<dbReference type="PIRSF" id="PIRSF029287">
    <property type="entry name" value="UCP029287"/>
    <property type="match status" value="1"/>
</dbReference>
<protein>
    <submittedName>
        <fullName evidence="1">Type VI secretion system-associated protein TagF</fullName>
    </submittedName>
</protein>
<dbReference type="NCBIfam" id="TIGR03373">
    <property type="entry name" value="VI_minor_4"/>
    <property type="match status" value="1"/>
</dbReference>
<dbReference type="RefSeq" id="WP_182218895.1">
    <property type="nucleotide sequence ID" value="NZ_JACEZS010000012.1"/>
</dbReference>
<organism evidence="1 2">
    <name type="scientific">Rugamonas fusca</name>
    <dbReference type="NCBI Taxonomy" id="2758568"/>
    <lineage>
        <taxon>Bacteria</taxon>
        <taxon>Pseudomonadati</taxon>
        <taxon>Pseudomonadota</taxon>
        <taxon>Betaproteobacteria</taxon>
        <taxon>Burkholderiales</taxon>
        <taxon>Oxalobacteraceae</taxon>
        <taxon>Telluria group</taxon>
        <taxon>Rugamonas</taxon>
    </lineage>
</organism>
<keyword evidence="2" id="KW-1185">Reference proteome</keyword>
<dbReference type="InterPro" id="IPR038225">
    <property type="entry name" value="TagF_sf"/>
</dbReference>
<evidence type="ECO:0000313" key="2">
    <source>
        <dbReference type="Proteomes" id="UP000566711"/>
    </source>
</evidence>
<dbReference type="Proteomes" id="UP000566711">
    <property type="component" value="Unassembled WGS sequence"/>
</dbReference>
<sequence length="240" mass="25212">MDDVTAAAAPQPPALFSTTAGFFGKVVSNGDFVSRRLPPALVGIWDAWLQAGLQASRELLGARWLDVYLTSPVWRFALAPGACDEHAWAGVLMPSVDRVGRHFPLTIAAGAPGGAALPDWLATGQDWFAQAEALALSTLEEGFLLERFDRAVQALAPLPDAPLAGQADAAHWRVELPSFVALAGMGPQVTAAALRGHSLWWTEGSSEVAPSLLMCRGLPTAEMFGGMLAGAWPAAVSPCT</sequence>
<dbReference type="InterPro" id="IPR017748">
    <property type="entry name" value="TagF"/>
</dbReference>
<dbReference type="AlphaFoldDB" id="A0A7W2I7J5"/>
<evidence type="ECO:0000313" key="1">
    <source>
        <dbReference type="EMBL" id="MBA5606662.1"/>
    </source>
</evidence>
<dbReference type="EMBL" id="JACEZS010000012">
    <property type="protein sequence ID" value="MBA5606662.1"/>
    <property type="molecule type" value="Genomic_DNA"/>
</dbReference>
<accession>A0A7W2I7J5</accession>
<dbReference type="Gene3D" id="3.40.1730.10">
    <property type="entry name" value="pa0076 domain"/>
    <property type="match status" value="1"/>
</dbReference>
<proteinExistence type="predicted"/>
<name>A0A7W2I7J5_9BURK</name>
<comment type="caution">
    <text evidence="1">The sequence shown here is derived from an EMBL/GenBank/DDBJ whole genome shotgun (WGS) entry which is preliminary data.</text>
</comment>
<reference evidence="1 2" key="1">
    <citation type="submission" date="2020-07" db="EMBL/GenBank/DDBJ databases">
        <title>Novel species isolated from subtropical streams in China.</title>
        <authorList>
            <person name="Lu H."/>
        </authorList>
    </citation>
    <scope>NUCLEOTIDE SEQUENCE [LARGE SCALE GENOMIC DNA]</scope>
    <source>
        <strain evidence="1 2">FT3S</strain>
    </source>
</reference>
<dbReference type="Pfam" id="PF09867">
    <property type="entry name" value="TagF_N"/>
    <property type="match status" value="1"/>
</dbReference>
<gene>
    <name evidence="1" type="primary">tagF</name>
    <name evidence="1" type="ORF">H3H36_14990</name>
</gene>